<keyword evidence="5" id="KW-0808">Transferase</keyword>
<evidence type="ECO:0000259" key="4">
    <source>
        <dbReference type="PROSITE" id="PS51063"/>
    </source>
</evidence>
<dbReference type="InterPro" id="IPR036390">
    <property type="entry name" value="WH_DNA-bd_sf"/>
</dbReference>
<dbReference type="InterPro" id="IPR036388">
    <property type="entry name" value="WH-like_DNA-bd_sf"/>
</dbReference>
<keyword evidence="3" id="KW-0804">Transcription</keyword>
<gene>
    <name evidence="5" type="ORF">SAMN05216236_13619</name>
</gene>
<dbReference type="GO" id="GO:0016301">
    <property type="term" value="F:kinase activity"/>
    <property type="evidence" value="ECO:0007669"/>
    <property type="project" value="UniProtKB-KW"/>
</dbReference>
<dbReference type="InterPro" id="IPR000595">
    <property type="entry name" value="cNMP-bd_dom"/>
</dbReference>
<dbReference type="eggNOG" id="COG0664">
    <property type="taxonomic scope" value="Bacteria"/>
</dbReference>
<protein>
    <submittedName>
        <fullName evidence="5">cAMP-binding domain of CRP or a regulatory subunit of cAMP-dependent protein kinases</fullName>
    </submittedName>
</protein>
<dbReference type="Pfam" id="PF13545">
    <property type="entry name" value="HTH_Crp_2"/>
    <property type="match status" value="1"/>
</dbReference>
<accession>A0A1I7DW58</accession>
<reference evidence="5 6" key="1">
    <citation type="submission" date="2016-10" db="EMBL/GenBank/DDBJ databases">
        <authorList>
            <person name="de Groot N.N."/>
        </authorList>
    </citation>
    <scope>NUCLEOTIDE SEQUENCE [LARGE SCALE GENOMIC DNA]</scope>
    <source>
        <strain evidence="5 6">CGMCC 1.10959</strain>
    </source>
</reference>
<feature type="domain" description="HTH crp-type" evidence="4">
    <location>
        <begin position="149"/>
        <end position="223"/>
    </location>
</feature>
<organism evidence="5 6">
    <name type="scientific">Sedimentitalea nanhaiensis</name>
    <dbReference type="NCBI Taxonomy" id="999627"/>
    <lineage>
        <taxon>Bacteria</taxon>
        <taxon>Pseudomonadati</taxon>
        <taxon>Pseudomonadota</taxon>
        <taxon>Alphaproteobacteria</taxon>
        <taxon>Rhodobacterales</taxon>
        <taxon>Paracoccaceae</taxon>
        <taxon>Sedimentitalea</taxon>
    </lineage>
</organism>
<dbReference type="Proteomes" id="UP000182466">
    <property type="component" value="Unassembled WGS sequence"/>
</dbReference>
<dbReference type="SUPFAM" id="SSF51206">
    <property type="entry name" value="cAMP-binding domain-like"/>
    <property type="match status" value="1"/>
</dbReference>
<dbReference type="InterPro" id="IPR014710">
    <property type="entry name" value="RmlC-like_jellyroll"/>
</dbReference>
<evidence type="ECO:0000256" key="1">
    <source>
        <dbReference type="ARBA" id="ARBA00023015"/>
    </source>
</evidence>
<dbReference type="InterPro" id="IPR018490">
    <property type="entry name" value="cNMP-bd_dom_sf"/>
</dbReference>
<evidence type="ECO:0000313" key="6">
    <source>
        <dbReference type="Proteomes" id="UP000182466"/>
    </source>
</evidence>
<dbReference type="GO" id="GO:0006355">
    <property type="term" value="P:regulation of DNA-templated transcription"/>
    <property type="evidence" value="ECO:0007669"/>
    <property type="project" value="InterPro"/>
</dbReference>
<dbReference type="SMART" id="SM00419">
    <property type="entry name" value="HTH_CRP"/>
    <property type="match status" value="1"/>
</dbReference>
<dbReference type="SUPFAM" id="SSF46785">
    <property type="entry name" value="Winged helix' DNA-binding domain"/>
    <property type="match status" value="1"/>
</dbReference>
<dbReference type="Gene3D" id="1.10.10.10">
    <property type="entry name" value="Winged helix-like DNA-binding domain superfamily/Winged helix DNA-binding domain"/>
    <property type="match status" value="1"/>
</dbReference>
<dbReference type="AlphaFoldDB" id="A0A1I7DW58"/>
<name>A0A1I7DW58_9RHOB</name>
<dbReference type="InterPro" id="IPR012318">
    <property type="entry name" value="HTH_CRP"/>
</dbReference>
<dbReference type="PROSITE" id="PS51063">
    <property type="entry name" value="HTH_CRP_2"/>
    <property type="match status" value="1"/>
</dbReference>
<dbReference type="Gene3D" id="2.60.120.10">
    <property type="entry name" value="Jelly Rolls"/>
    <property type="match status" value="1"/>
</dbReference>
<sequence>MATKCEYCPLRRKPLFAPMSADEVASMQRFKVGELVVDPGTPILMEGSNSPQLFTALHGMGLRYRHLENGERQVINFVFPGDFLGLQAGLMGEMGHSVEATTKMTLCVFNRSELWSYIKADPERGFELAWLAAVEEHFLGAALTTVGQRTALQAVAWAFVRIYLRANASGNGGNGAMRLPFKQKDLADALGLSLVHTNKTIRLLKSRQLISWTGEEVLIHDLPGLAKVGLTNVDTPEKRPIM</sequence>
<keyword evidence="6" id="KW-1185">Reference proteome</keyword>
<dbReference type="EMBL" id="FPAW01000036">
    <property type="protein sequence ID" value="SFU15894.1"/>
    <property type="molecule type" value="Genomic_DNA"/>
</dbReference>
<proteinExistence type="predicted"/>
<evidence type="ECO:0000256" key="3">
    <source>
        <dbReference type="ARBA" id="ARBA00023163"/>
    </source>
</evidence>
<dbReference type="GO" id="GO:0003677">
    <property type="term" value="F:DNA binding"/>
    <property type="evidence" value="ECO:0007669"/>
    <property type="project" value="UniProtKB-KW"/>
</dbReference>
<evidence type="ECO:0000313" key="5">
    <source>
        <dbReference type="EMBL" id="SFU15894.1"/>
    </source>
</evidence>
<keyword evidence="1" id="KW-0805">Transcription regulation</keyword>
<keyword evidence="2" id="KW-0238">DNA-binding</keyword>
<dbReference type="CDD" id="cd00038">
    <property type="entry name" value="CAP_ED"/>
    <property type="match status" value="1"/>
</dbReference>
<dbReference type="Pfam" id="PF00027">
    <property type="entry name" value="cNMP_binding"/>
    <property type="match status" value="1"/>
</dbReference>
<evidence type="ECO:0000256" key="2">
    <source>
        <dbReference type="ARBA" id="ARBA00023125"/>
    </source>
</evidence>
<dbReference type="STRING" id="999627.SAMN05216236_13619"/>
<keyword evidence="5" id="KW-0418">Kinase</keyword>